<evidence type="ECO:0000313" key="3">
    <source>
        <dbReference type="Proteomes" id="UP000694395"/>
    </source>
</evidence>
<sequence>FGPIVKSCIMLIAISVVLLVQRHFANSISIETVLYEKLKNVVIMGFAAQFRHGLNYSWLQIQSLGPQKARAGSVCMCGYGFLKCCILLVSCLPYTVPKESIHTPYSTFFLLQSEFNMDSIRFSHQSTQNGP</sequence>
<protein>
    <submittedName>
        <fullName evidence="2">Uncharacterized protein</fullName>
    </submittedName>
</protein>
<evidence type="ECO:0000256" key="1">
    <source>
        <dbReference type="SAM" id="SignalP"/>
    </source>
</evidence>
<reference evidence="2" key="2">
    <citation type="submission" date="2025-08" db="UniProtKB">
        <authorList>
            <consortium name="Ensembl"/>
        </authorList>
    </citation>
    <scope>IDENTIFICATION</scope>
</reference>
<reference evidence="2" key="1">
    <citation type="submission" date="2020-07" db="EMBL/GenBank/DDBJ databases">
        <title>A long reads based de novo assembly of the rainbow trout Arlee double haploid line genome.</title>
        <authorList>
            <person name="Gao G."/>
            <person name="Palti Y."/>
        </authorList>
    </citation>
    <scope>NUCLEOTIDE SEQUENCE [LARGE SCALE GENOMIC DNA]</scope>
</reference>
<dbReference type="Ensembl" id="ENSOMYT00000161403.1">
    <property type="protein sequence ID" value="ENSOMYP00000108255.1"/>
    <property type="gene ID" value="ENSOMYG00000072239.1"/>
</dbReference>
<evidence type="ECO:0000313" key="2">
    <source>
        <dbReference type="Ensembl" id="ENSOMYP00000108255.1"/>
    </source>
</evidence>
<keyword evidence="1" id="KW-0732">Signal</keyword>
<name>A0A8K9UEV1_ONCMY</name>
<proteinExistence type="predicted"/>
<accession>A0A8K9UEV1</accession>
<feature type="signal peptide" evidence="1">
    <location>
        <begin position="1"/>
        <end position="27"/>
    </location>
</feature>
<dbReference type="Proteomes" id="UP000694395">
    <property type="component" value="Chromosome 5"/>
</dbReference>
<feature type="chain" id="PRO_5035455429" evidence="1">
    <location>
        <begin position="28"/>
        <end position="131"/>
    </location>
</feature>
<organism evidence="2 3">
    <name type="scientific">Oncorhynchus mykiss</name>
    <name type="common">Rainbow trout</name>
    <name type="synonym">Salmo gairdneri</name>
    <dbReference type="NCBI Taxonomy" id="8022"/>
    <lineage>
        <taxon>Eukaryota</taxon>
        <taxon>Metazoa</taxon>
        <taxon>Chordata</taxon>
        <taxon>Craniata</taxon>
        <taxon>Vertebrata</taxon>
        <taxon>Euteleostomi</taxon>
        <taxon>Actinopterygii</taxon>
        <taxon>Neopterygii</taxon>
        <taxon>Teleostei</taxon>
        <taxon>Protacanthopterygii</taxon>
        <taxon>Salmoniformes</taxon>
        <taxon>Salmonidae</taxon>
        <taxon>Salmoninae</taxon>
        <taxon>Oncorhynchus</taxon>
    </lineage>
</organism>
<dbReference type="AlphaFoldDB" id="A0A8K9UEV1"/>
<reference evidence="2" key="3">
    <citation type="submission" date="2025-09" db="UniProtKB">
        <authorList>
            <consortium name="Ensembl"/>
        </authorList>
    </citation>
    <scope>IDENTIFICATION</scope>
</reference>
<keyword evidence="3" id="KW-1185">Reference proteome</keyword>